<gene>
    <name evidence="2" type="ORF">IPOD504_LOCUS2226</name>
</gene>
<dbReference type="Proteomes" id="UP000837857">
    <property type="component" value="Chromosome 11"/>
</dbReference>
<proteinExistence type="predicted"/>
<dbReference type="EMBL" id="OW152823">
    <property type="protein sequence ID" value="CAH2040039.1"/>
    <property type="molecule type" value="Genomic_DNA"/>
</dbReference>
<feature type="non-terminal residue" evidence="2">
    <location>
        <position position="73"/>
    </location>
</feature>
<organism evidence="2 3">
    <name type="scientific">Iphiclides podalirius</name>
    <name type="common">scarce swallowtail</name>
    <dbReference type="NCBI Taxonomy" id="110791"/>
    <lineage>
        <taxon>Eukaryota</taxon>
        <taxon>Metazoa</taxon>
        <taxon>Ecdysozoa</taxon>
        <taxon>Arthropoda</taxon>
        <taxon>Hexapoda</taxon>
        <taxon>Insecta</taxon>
        <taxon>Pterygota</taxon>
        <taxon>Neoptera</taxon>
        <taxon>Endopterygota</taxon>
        <taxon>Lepidoptera</taxon>
        <taxon>Glossata</taxon>
        <taxon>Ditrysia</taxon>
        <taxon>Papilionoidea</taxon>
        <taxon>Papilionidae</taxon>
        <taxon>Papilioninae</taxon>
        <taxon>Iphiclides</taxon>
    </lineage>
</organism>
<evidence type="ECO:0000313" key="3">
    <source>
        <dbReference type="Proteomes" id="UP000837857"/>
    </source>
</evidence>
<name>A0ABN8HRD0_9NEOP</name>
<feature type="compositionally biased region" description="Low complexity" evidence="1">
    <location>
        <begin position="41"/>
        <end position="50"/>
    </location>
</feature>
<protein>
    <submittedName>
        <fullName evidence="2">Uncharacterized protein</fullName>
    </submittedName>
</protein>
<sequence length="73" mass="7877">MTDTLPIRSNSSDQFTMLSVYKRAPYRSFNSLCVQVVSPLSDGASAGSSDSKPHPSPGLYNGLTLRGKEEKPT</sequence>
<accession>A0ABN8HRD0</accession>
<evidence type="ECO:0000313" key="2">
    <source>
        <dbReference type="EMBL" id="CAH2040039.1"/>
    </source>
</evidence>
<evidence type="ECO:0000256" key="1">
    <source>
        <dbReference type="SAM" id="MobiDB-lite"/>
    </source>
</evidence>
<keyword evidence="3" id="KW-1185">Reference proteome</keyword>
<reference evidence="2" key="1">
    <citation type="submission" date="2022-03" db="EMBL/GenBank/DDBJ databases">
        <authorList>
            <person name="Martin H S."/>
        </authorList>
    </citation>
    <scope>NUCLEOTIDE SEQUENCE</scope>
</reference>
<feature type="region of interest" description="Disordered" evidence="1">
    <location>
        <begin position="40"/>
        <end position="73"/>
    </location>
</feature>